<evidence type="ECO:0000256" key="1">
    <source>
        <dbReference type="SAM" id="MobiDB-lite"/>
    </source>
</evidence>
<organism evidence="2">
    <name type="scientific">viral metagenome</name>
    <dbReference type="NCBI Taxonomy" id="1070528"/>
    <lineage>
        <taxon>unclassified sequences</taxon>
        <taxon>metagenomes</taxon>
        <taxon>organismal metagenomes</taxon>
    </lineage>
</organism>
<sequence length="113" mass="12373">MPSRSSGSRRTLSSPPSKSLNPISKSAIIPTPVQTSVQVQQPGFFSNMWQGFGLGAGQSIAHNIFRSDPKVTHVHENVPATSSISTSELLYSKEYTQCLKDNSNDKDLCKQFM</sequence>
<evidence type="ECO:0008006" key="3">
    <source>
        <dbReference type="Google" id="ProtNLM"/>
    </source>
</evidence>
<reference evidence="2" key="1">
    <citation type="journal article" date="2020" name="Nature">
        <title>Giant virus diversity and host interactions through global metagenomics.</title>
        <authorList>
            <person name="Schulz F."/>
            <person name="Roux S."/>
            <person name="Paez-Espino D."/>
            <person name="Jungbluth S."/>
            <person name="Walsh D.A."/>
            <person name="Denef V.J."/>
            <person name="McMahon K.D."/>
            <person name="Konstantinidis K.T."/>
            <person name="Eloe-Fadrosh E.A."/>
            <person name="Kyrpides N.C."/>
            <person name="Woyke T."/>
        </authorList>
    </citation>
    <scope>NUCLEOTIDE SEQUENCE</scope>
    <source>
        <strain evidence="2">GVMAG-M-3300023174-60</strain>
    </source>
</reference>
<accession>A0A6C0DV75</accession>
<name>A0A6C0DV75_9ZZZZ</name>
<feature type="compositionally biased region" description="Low complexity" evidence="1">
    <location>
        <begin position="1"/>
        <end position="17"/>
    </location>
</feature>
<protein>
    <recommendedName>
        <fullName evidence="3">CHCH domain-containing protein</fullName>
    </recommendedName>
</protein>
<proteinExistence type="predicted"/>
<evidence type="ECO:0000313" key="2">
    <source>
        <dbReference type="EMBL" id="QHT20270.1"/>
    </source>
</evidence>
<dbReference type="EMBL" id="MN739677">
    <property type="protein sequence ID" value="QHT20270.1"/>
    <property type="molecule type" value="Genomic_DNA"/>
</dbReference>
<feature type="region of interest" description="Disordered" evidence="1">
    <location>
        <begin position="1"/>
        <end position="26"/>
    </location>
</feature>
<dbReference type="AlphaFoldDB" id="A0A6C0DV75"/>